<dbReference type="AlphaFoldDB" id="E1K1Z2"/>
<dbReference type="Gene3D" id="3.30.450.20">
    <property type="entry name" value="PAS domain"/>
    <property type="match status" value="1"/>
</dbReference>
<proteinExistence type="predicted"/>
<gene>
    <name evidence="4" type="ORF">DesfrDRAFT_3892</name>
</gene>
<keyword evidence="2" id="KW-0812">Transmembrane</keyword>
<evidence type="ECO:0000313" key="4">
    <source>
        <dbReference type="EMBL" id="EFL49350.1"/>
    </source>
</evidence>
<protein>
    <submittedName>
        <fullName evidence="4">Protein serine/threonine phosphatase</fullName>
    </submittedName>
</protein>
<accession>E1K1Z2</accession>
<feature type="domain" description="HAMP" evidence="3">
    <location>
        <begin position="399"/>
        <end position="451"/>
    </location>
</feature>
<reference evidence="4 5" key="1">
    <citation type="submission" date="2010-08" db="EMBL/GenBank/DDBJ databases">
        <title>The draft genome of Desulfovibrio fructosovorans JJ.</title>
        <authorList>
            <consortium name="US DOE Joint Genome Institute (JGI-PGF)"/>
            <person name="Lucas S."/>
            <person name="Copeland A."/>
            <person name="Lapidus A."/>
            <person name="Cheng J.-F."/>
            <person name="Bruce D."/>
            <person name="Goodwin L."/>
            <person name="Pitluck S."/>
            <person name="Land M.L."/>
            <person name="Hauser L."/>
            <person name="Chang Y.-J."/>
            <person name="Jeffries C."/>
            <person name="Wall J.D."/>
            <person name="Stahl D.A."/>
            <person name="Arkin A.P."/>
            <person name="Dehal P."/>
            <person name="Stolyar S.M."/>
            <person name="Hazen T.C."/>
            <person name="Woyke T.J."/>
        </authorList>
    </citation>
    <scope>NUCLEOTIDE SEQUENCE [LARGE SCALE GENOMIC DNA]</scope>
    <source>
        <strain evidence="4 5">JJ</strain>
    </source>
</reference>
<organism evidence="4 5">
    <name type="scientific">Solidesulfovibrio fructosivorans JJ]</name>
    <dbReference type="NCBI Taxonomy" id="596151"/>
    <lineage>
        <taxon>Bacteria</taxon>
        <taxon>Pseudomonadati</taxon>
        <taxon>Thermodesulfobacteriota</taxon>
        <taxon>Desulfovibrionia</taxon>
        <taxon>Desulfovibrionales</taxon>
        <taxon>Desulfovibrionaceae</taxon>
        <taxon>Solidesulfovibrio</taxon>
    </lineage>
</organism>
<comment type="caution">
    <text evidence="4">The sequence shown here is derived from an EMBL/GenBank/DDBJ whole genome shotgun (WGS) entry which is preliminary data.</text>
</comment>
<dbReference type="InterPro" id="IPR036457">
    <property type="entry name" value="PPM-type-like_dom_sf"/>
</dbReference>
<dbReference type="STRING" id="596151.DesfrDRAFT_3892"/>
<dbReference type="Gene3D" id="6.10.340.10">
    <property type="match status" value="1"/>
</dbReference>
<dbReference type="InterPro" id="IPR003660">
    <property type="entry name" value="HAMP_dom"/>
</dbReference>
<evidence type="ECO:0000256" key="2">
    <source>
        <dbReference type="SAM" id="Phobius"/>
    </source>
</evidence>
<dbReference type="CDD" id="cd18773">
    <property type="entry name" value="PDC1_HK_sensor"/>
    <property type="match status" value="1"/>
</dbReference>
<keyword evidence="2" id="KW-1133">Transmembrane helix</keyword>
<dbReference type="PANTHER" id="PTHR43156:SF2">
    <property type="entry name" value="STAGE II SPORULATION PROTEIN E"/>
    <property type="match status" value="1"/>
</dbReference>
<dbReference type="OrthoDB" id="343514at2"/>
<dbReference type="PROSITE" id="PS50885">
    <property type="entry name" value="HAMP"/>
    <property type="match status" value="1"/>
</dbReference>
<dbReference type="RefSeq" id="WP_005996750.1">
    <property type="nucleotide sequence ID" value="NZ_AECZ01000047.1"/>
</dbReference>
<keyword evidence="2" id="KW-0472">Membrane</keyword>
<dbReference type="PANTHER" id="PTHR43156">
    <property type="entry name" value="STAGE II SPORULATION PROTEIN E-RELATED"/>
    <property type="match status" value="1"/>
</dbReference>
<dbReference type="GO" id="GO:0016791">
    <property type="term" value="F:phosphatase activity"/>
    <property type="evidence" value="ECO:0007669"/>
    <property type="project" value="TreeGrafter"/>
</dbReference>
<evidence type="ECO:0000256" key="1">
    <source>
        <dbReference type="ARBA" id="ARBA00022801"/>
    </source>
</evidence>
<dbReference type="Pfam" id="PF07228">
    <property type="entry name" value="SpoIIE"/>
    <property type="match status" value="1"/>
</dbReference>
<dbReference type="InterPro" id="IPR052016">
    <property type="entry name" value="Bact_Sigma-Reg"/>
</dbReference>
<sequence length="701" mass="74812">MRIRTKLLCILLVLTLPPLLVVSYYALREGKLLGRELAERTSNSFRHSSEQELALMVDLIGEDLNDNRQKLELALTLLSREAALSLGETPPPKARVFYDRDFTAAGGLPAGTTPLATAFDRGITATGDAMSFSLSPKAPARAHADEAARLSRLLPTFQSLERTLGDNMMWAYVALPSGLMCSYPGHGQLPEGYDPLERPWYKAATARQGEAWSILVDASSGRLVATVSRPIRDATGGLLGVAALDAPLETMLPESDLSHRWGEGVRALIVHAPDGKHLVVLASRDFMPASHGWDTPLNPVPLASADTQAQAGLARDIDARKSALVPLRVGDTDYFAVLKPFPDTPAGLLVLVPKAAVLHQADSAESAILARTKRMLAVVVVVAVVALLAAALLAYFGAKAVTKPVTALCRATSRLAQGDLQARAPVSGRDELAELAASFNNMAPKLAERLRLKQDMQLAMEVQQNLLPAAPPAVPGLDIAGGTIFCDETGGDYFDYLQFNRSGASGIDLAVGDATGHGIAAALFMATGRALLRGGQGNDPSPSALLTLVNRLLCRDTADSGRFITLFFLRLENGGIGPDGQLLWSRAGHDPALIYDPRNDAFEELMGSGLPLGILPDYAYEEQSHPGLVPGQMLALGTDGIWEARNPAGEMYGKDRFREMLRTHAAATAAEILAAIHKDVADFQAGSPRDDDITLVVIKAV</sequence>
<feature type="transmembrane region" description="Helical" evidence="2">
    <location>
        <begin position="375"/>
        <end position="396"/>
    </location>
</feature>
<keyword evidence="1" id="KW-0378">Hydrolase</keyword>
<dbReference type="Gene3D" id="3.60.40.10">
    <property type="entry name" value="PPM-type phosphatase domain"/>
    <property type="match status" value="1"/>
</dbReference>
<dbReference type="eggNOG" id="COG2208">
    <property type="taxonomic scope" value="Bacteria"/>
</dbReference>
<dbReference type="GO" id="GO:0007165">
    <property type="term" value="P:signal transduction"/>
    <property type="evidence" value="ECO:0007669"/>
    <property type="project" value="InterPro"/>
</dbReference>
<dbReference type="InterPro" id="IPR001932">
    <property type="entry name" value="PPM-type_phosphatase-like_dom"/>
</dbReference>
<dbReference type="Pfam" id="PF00672">
    <property type="entry name" value="HAMP"/>
    <property type="match status" value="1"/>
</dbReference>
<dbReference type="Proteomes" id="UP000006250">
    <property type="component" value="Unassembled WGS sequence"/>
</dbReference>
<dbReference type="EMBL" id="AECZ01000047">
    <property type="protein sequence ID" value="EFL49350.1"/>
    <property type="molecule type" value="Genomic_DNA"/>
</dbReference>
<dbReference type="SMART" id="SM00304">
    <property type="entry name" value="HAMP"/>
    <property type="match status" value="1"/>
</dbReference>
<dbReference type="SUPFAM" id="SSF158472">
    <property type="entry name" value="HAMP domain-like"/>
    <property type="match status" value="1"/>
</dbReference>
<dbReference type="SMART" id="SM00331">
    <property type="entry name" value="PP2C_SIG"/>
    <property type="match status" value="1"/>
</dbReference>
<dbReference type="eggNOG" id="COG2972">
    <property type="taxonomic scope" value="Bacteria"/>
</dbReference>
<name>E1K1Z2_SOLFR</name>
<keyword evidence="5" id="KW-1185">Reference proteome</keyword>
<evidence type="ECO:0000259" key="3">
    <source>
        <dbReference type="PROSITE" id="PS50885"/>
    </source>
</evidence>
<evidence type="ECO:0000313" key="5">
    <source>
        <dbReference type="Proteomes" id="UP000006250"/>
    </source>
</evidence>
<dbReference type="GO" id="GO:0016020">
    <property type="term" value="C:membrane"/>
    <property type="evidence" value="ECO:0007669"/>
    <property type="project" value="InterPro"/>
</dbReference>
<dbReference type="CDD" id="cd06225">
    <property type="entry name" value="HAMP"/>
    <property type="match status" value="1"/>
</dbReference>